<evidence type="ECO:0000256" key="1">
    <source>
        <dbReference type="SAM" id="MobiDB-lite"/>
    </source>
</evidence>
<proteinExistence type="predicted"/>
<dbReference type="EMBL" id="LGSZ01000040">
    <property type="protein sequence ID" value="KPH80598.1"/>
    <property type="molecule type" value="Genomic_DNA"/>
</dbReference>
<comment type="caution">
    <text evidence="2">The sequence shown here is derived from an EMBL/GenBank/DDBJ whole genome shotgun (WGS) entry which is preliminary data.</text>
</comment>
<keyword evidence="3" id="KW-1185">Reference proteome</keyword>
<feature type="region of interest" description="Disordered" evidence="1">
    <location>
        <begin position="77"/>
        <end position="99"/>
    </location>
</feature>
<reference evidence="2 3" key="1">
    <citation type="submission" date="2015-07" db="EMBL/GenBank/DDBJ databases">
        <title>Whole genome sequencing of Bosea vaviloviae isolated from cave pool.</title>
        <authorList>
            <person name="Tan N.E.H."/>
            <person name="Lee Y.P."/>
            <person name="Gan H.M."/>
            <person name="Barton H."/>
            <person name="Savka M.A."/>
        </authorList>
    </citation>
    <scope>NUCLEOTIDE SEQUENCE [LARGE SCALE GENOMIC DNA]</scope>
    <source>
        <strain evidence="2 3">SD260</strain>
    </source>
</reference>
<dbReference type="RefSeq" id="WP_054209409.1">
    <property type="nucleotide sequence ID" value="NZ_LGSZ01000040.1"/>
</dbReference>
<evidence type="ECO:0000313" key="3">
    <source>
        <dbReference type="Proteomes" id="UP000037822"/>
    </source>
</evidence>
<evidence type="ECO:0008006" key="4">
    <source>
        <dbReference type="Google" id="ProtNLM"/>
    </source>
</evidence>
<sequence length="99" mass="10891">MPTFEATVTPDGDVRLPEELRLELGIVAGSSVEFFLTLDGQVHFHAITRRAGDLGSFLPDIRKPPVSIREMDDAIGEEVAERDRRSRDGASAMRKPAAE</sequence>
<dbReference type="PATRIC" id="fig|1526658.3.peg.3963"/>
<name>A0A0N1F518_9HYPH</name>
<gene>
    <name evidence="2" type="ORF">AE618_12640</name>
</gene>
<protein>
    <recommendedName>
        <fullName evidence="4">SpoVT-AbrB domain-containing protein</fullName>
    </recommendedName>
</protein>
<evidence type="ECO:0000313" key="2">
    <source>
        <dbReference type="EMBL" id="KPH80598.1"/>
    </source>
</evidence>
<feature type="compositionally biased region" description="Basic and acidic residues" evidence="1">
    <location>
        <begin position="79"/>
        <end position="88"/>
    </location>
</feature>
<organism evidence="2 3">
    <name type="scientific">Bosea vaviloviae</name>
    <dbReference type="NCBI Taxonomy" id="1526658"/>
    <lineage>
        <taxon>Bacteria</taxon>
        <taxon>Pseudomonadati</taxon>
        <taxon>Pseudomonadota</taxon>
        <taxon>Alphaproteobacteria</taxon>
        <taxon>Hyphomicrobiales</taxon>
        <taxon>Boseaceae</taxon>
        <taxon>Bosea</taxon>
    </lineage>
</organism>
<dbReference type="Proteomes" id="UP000037822">
    <property type="component" value="Unassembled WGS sequence"/>
</dbReference>
<accession>A0A0N1F518</accession>
<dbReference type="AlphaFoldDB" id="A0A0N1F518"/>